<name>A0A8E2E394_9PEZI</name>
<dbReference type="InterPro" id="IPR051122">
    <property type="entry name" value="SDR_DHRS6-like"/>
</dbReference>
<evidence type="ECO:0000256" key="3">
    <source>
        <dbReference type="ARBA" id="ARBA00023002"/>
    </source>
</evidence>
<evidence type="ECO:0000256" key="1">
    <source>
        <dbReference type="ARBA" id="ARBA00006484"/>
    </source>
</evidence>
<protein>
    <submittedName>
        <fullName evidence="6">NAD(P)-binding protein</fullName>
    </submittedName>
</protein>
<dbReference type="InterPro" id="IPR020904">
    <property type="entry name" value="Sc_DH/Rdtase_CS"/>
</dbReference>
<gene>
    <name evidence="6" type="ORF">K432DRAFT_419258</name>
</gene>
<evidence type="ECO:0000256" key="5">
    <source>
        <dbReference type="SAM" id="MobiDB-lite"/>
    </source>
</evidence>
<dbReference type="PANTHER" id="PTHR43477">
    <property type="entry name" value="DIHYDROANTICAPSIN 7-DEHYDROGENASE"/>
    <property type="match status" value="1"/>
</dbReference>
<evidence type="ECO:0000256" key="4">
    <source>
        <dbReference type="RuleBase" id="RU000363"/>
    </source>
</evidence>
<reference evidence="6 7" key="1">
    <citation type="journal article" date="2016" name="Nat. Commun.">
        <title>Ectomycorrhizal ecology is imprinted in the genome of the dominant symbiotic fungus Cenococcum geophilum.</title>
        <authorList>
            <consortium name="DOE Joint Genome Institute"/>
            <person name="Peter M."/>
            <person name="Kohler A."/>
            <person name="Ohm R.A."/>
            <person name="Kuo A."/>
            <person name="Krutzmann J."/>
            <person name="Morin E."/>
            <person name="Arend M."/>
            <person name="Barry K.W."/>
            <person name="Binder M."/>
            <person name="Choi C."/>
            <person name="Clum A."/>
            <person name="Copeland A."/>
            <person name="Grisel N."/>
            <person name="Haridas S."/>
            <person name="Kipfer T."/>
            <person name="LaButti K."/>
            <person name="Lindquist E."/>
            <person name="Lipzen A."/>
            <person name="Maire R."/>
            <person name="Meier B."/>
            <person name="Mihaltcheva S."/>
            <person name="Molinier V."/>
            <person name="Murat C."/>
            <person name="Poggeler S."/>
            <person name="Quandt C.A."/>
            <person name="Sperisen C."/>
            <person name="Tritt A."/>
            <person name="Tisserant E."/>
            <person name="Crous P.W."/>
            <person name="Henrissat B."/>
            <person name="Nehls U."/>
            <person name="Egli S."/>
            <person name="Spatafora J.W."/>
            <person name="Grigoriev I.V."/>
            <person name="Martin F.M."/>
        </authorList>
    </citation>
    <scope>NUCLEOTIDE SEQUENCE [LARGE SCALE GENOMIC DNA]</scope>
    <source>
        <strain evidence="6 7">CBS 459.81</strain>
    </source>
</reference>
<keyword evidence="2" id="KW-0521">NADP</keyword>
<dbReference type="Pfam" id="PF00106">
    <property type="entry name" value="adh_short"/>
    <property type="match status" value="1"/>
</dbReference>
<dbReference type="PROSITE" id="PS00061">
    <property type="entry name" value="ADH_SHORT"/>
    <property type="match status" value="1"/>
</dbReference>
<dbReference type="PRINTS" id="PR00081">
    <property type="entry name" value="GDHRDH"/>
</dbReference>
<sequence>MSFEGKVIALTGAGQGIGLATARLLASRGATVSLADANPATLAEVEKESKEKKRPVFVTVVDITTTVEQFGRLDGAANIPGTIDGDDWNLVIGVNVTGMMNCLRTELRHLVDGGSIVNISCCAYVASKHAVIGLTRVAARDYGRRGIRVNTVAPGGTRTPLMTSVIGENPPPATSSSGSIWET</sequence>
<comment type="similarity">
    <text evidence="1 4">Belongs to the short-chain dehydrogenases/reductases (SDR) family.</text>
</comment>
<dbReference type="AlphaFoldDB" id="A0A8E2E394"/>
<dbReference type="Proteomes" id="UP000250266">
    <property type="component" value="Unassembled WGS sequence"/>
</dbReference>
<keyword evidence="3" id="KW-0560">Oxidoreductase</keyword>
<dbReference type="SUPFAM" id="SSF51735">
    <property type="entry name" value="NAD(P)-binding Rossmann-fold domains"/>
    <property type="match status" value="1"/>
</dbReference>
<evidence type="ECO:0000313" key="6">
    <source>
        <dbReference type="EMBL" id="OCK76393.1"/>
    </source>
</evidence>
<dbReference type="OrthoDB" id="1669814at2759"/>
<dbReference type="InterPro" id="IPR036291">
    <property type="entry name" value="NAD(P)-bd_dom_sf"/>
</dbReference>
<dbReference type="Gene3D" id="3.40.50.720">
    <property type="entry name" value="NAD(P)-binding Rossmann-like Domain"/>
    <property type="match status" value="1"/>
</dbReference>
<keyword evidence="7" id="KW-1185">Reference proteome</keyword>
<dbReference type="InterPro" id="IPR002347">
    <property type="entry name" value="SDR_fam"/>
</dbReference>
<evidence type="ECO:0000313" key="7">
    <source>
        <dbReference type="Proteomes" id="UP000250266"/>
    </source>
</evidence>
<dbReference type="PRINTS" id="PR00080">
    <property type="entry name" value="SDRFAMILY"/>
</dbReference>
<dbReference type="PANTHER" id="PTHR43477:SF1">
    <property type="entry name" value="DIHYDROANTICAPSIN 7-DEHYDROGENASE"/>
    <property type="match status" value="1"/>
</dbReference>
<feature type="region of interest" description="Disordered" evidence="5">
    <location>
        <begin position="158"/>
        <end position="183"/>
    </location>
</feature>
<dbReference type="CDD" id="cd05233">
    <property type="entry name" value="SDR_c"/>
    <property type="match status" value="1"/>
</dbReference>
<proteinExistence type="inferred from homology"/>
<evidence type="ECO:0000256" key="2">
    <source>
        <dbReference type="ARBA" id="ARBA00022857"/>
    </source>
</evidence>
<dbReference type="GO" id="GO:0016491">
    <property type="term" value="F:oxidoreductase activity"/>
    <property type="evidence" value="ECO:0007669"/>
    <property type="project" value="UniProtKB-KW"/>
</dbReference>
<organism evidence="6 7">
    <name type="scientific">Lepidopterella palustris CBS 459.81</name>
    <dbReference type="NCBI Taxonomy" id="1314670"/>
    <lineage>
        <taxon>Eukaryota</taxon>
        <taxon>Fungi</taxon>
        <taxon>Dikarya</taxon>
        <taxon>Ascomycota</taxon>
        <taxon>Pezizomycotina</taxon>
        <taxon>Dothideomycetes</taxon>
        <taxon>Pleosporomycetidae</taxon>
        <taxon>Mytilinidiales</taxon>
        <taxon>Argynnaceae</taxon>
        <taxon>Lepidopterella</taxon>
    </lineage>
</organism>
<dbReference type="EMBL" id="KV745215">
    <property type="protein sequence ID" value="OCK76393.1"/>
    <property type="molecule type" value="Genomic_DNA"/>
</dbReference>
<feature type="compositionally biased region" description="Polar residues" evidence="5">
    <location>
        <begin position="174"/>
        <end position="183"/>
    </location>
</feature>
<accession>A0A8E2E394</accession>